<comment type="caution">
    <text evidence="1">The sequence shown here is derived from an EMBL/GenBank/DDBJ whole genome shotgun (WGS) entry which is preliminary data.</text>
</comment>
<gene>
    <name evidence="1" type="ORF">ACH5RR_008885</name>
</gene>
<keyword evidence="2" id="KW-1185">Reference proteome</keyword>
<dbReference type="AlphaFoldDB" id="A0ABD3AHW9"/>
<sequence>MAYQQDQVVVPIEPELHDIPTLQDPSGEVPASQIKAANPPNLVAASTQLLNKLLHTTHRAIPALLPHAISSPEASTRQSFAIVAVSSPFW</sequence>
<evidence type="ECO:0000313" key="1">
    <source>
        <dbReference type="EMBL" id="KAL3529563.1"/>
    </source>
</evidence>
<evidence type="ECO:0000313" key="2">
    <source>
        <dbReference type="Proteomes" id="UP001630127"/>
    </source>
</evidence>
<accession>A0ABD3AHW9</accession>
<organism evidence="1 2">
    <name type="scientific">Cinchona calisaya</name>
    <dbReference type="NCBI Taxonomy" id="153742"/>
    <lineage>
        <taxon>Eukaryota</taxon>
        <taxon>Viridiplantae</taxon>
        <taxon>Streptophyta</taxon>
        <taxon>Embryophyta</taxon>
        <taxon>Tracheophyta</taxon>
        <taxon>Spermatophyta</taxon>
        <taxon>Magnoliopsida</taxon>
        <taxon>eudicotyledons</taxon>
        <taxon>Gunneridae</taxon>
        <taxon>Pentapetalae</taxon>
        <taxon>asterids</taxon>
        <taxon>lamiids</taxon>
        <taxon>Gentianales</taxon>
        <taxon>Rubiaceae</taxon>
        <taxon>Cinchonoideae</taxon>
        <taxon>Cinchoneae</taxon>
        <taxon>Cinchona</taxon>
    </lineage>
</organism>
<name>A0ABD3AHW9_9GENT</name>
<dbReference type="EMBL" id="JBJUIK010000004">
    <property type="protein sequence ID" value="KAL3529563.1"/>
    <property type="molecule type" value="Genomic_DNA"/>
</dbReference>
<reference evidence="1 2" key="1">
    <citation type="submission" date="2024-11" db="EMBL/GenBank/DDBJ databases">
        <title>A near-complete genome assembly of Cinchona calisaya.</title>
        <authorList>
            <person name="Lian D.C."/>
            <person name="Zhao X.W."/>
            <person name="Wei L."/>
        </authorList>
    </citation>
    <scope>NUCLEOTIDE SEQUENCE [LARGE SCALE GENOMIC DNA]</scope>
    <source>
        <tissue evidence="1">Nenye</tissue>
    </source>
</reference>
<protein>
    <submittedName>
        <fullName evidence="1">Uncharacterized protein</fullName>
    </submittedName>
</protein>
<proteinExistence type="predicted"/>
<dbReference type="Proteomes" id="UP001630127">
    <property type="component" value="Unassembled WGS sequence"/>
</dbReference>